<evidence type="ECO:0000313" key="2">
    <source>
        <dbReference type="Proteomes" id="UP000001654"/>
    </source>
</evidence>
<gene>
    <name evidence="1" type="ordered locus">ZPR_2869</name>
</gene>
<dbReference type="KEGG" id="zpr:ZPR_2869"/>
<sequence length="34" mass="4311">MTFFSIYLFRLFLNNFANVKTYNHFKKLIQIYFK</sequence>
<proteinExistence type="predicted"/>
<evidence type="ECO:0000313" key="1">
    <source>
        <dbReference type="EMBL" id="ADF53190.1"/>
    </source>
</evidence>
<organism evidence="1 2">
    <name type="scientific">Zunongwangia profunda (strain DSM 18752 / CCTCC AB 206139 / SM-A87)</name>
    <name type="common">Wangia profunda</name>
    <dbReference type="NCBI Taxonomy" id="655815"/>
    <lineage>
        <taxon>Bacteria</taxon>
        <taxon>Pseudomonadati</taxon>
        <taxon>Bacteroidota</taxon>
        <taxon>Flavobacteriia</taxon>
        <taxon>Flavobacteriales</taxon>
        <taxon>Flavobacteriaceae</taxon>
        <taxon>Zunongwangia</taxon>
    </lineage>
</organism>
<name>D5BGK9_ZUNPS</name>
<dbReference type="EMBL" id="CP001650">
    <property type="protein sequence ID" value="ADF53190.1"/>
    <property type="molecule type" value="Genomic_DNA"/>
</dbReference>
<dbReference type="Proteomes" id="UP000001654">
    <property type="component" value="Chromosome"/>
</dbReference>
<keyword evidence="2" id="KW-1185">Reference proteome</keyword>
<dbReference type="STRING" id="655815.ZPR_2869"/>
<accession>D5BGK9</accession>
<reference evidence="1 2" key="1">
    <citation type="journal article" date="2010" name="BMC Genomics">
        <title>The complete genome of Zunongwangia profunda SM-A87 reveals its adaptation to the deep-sea environment and ecological role in sedimentary organic nitrogen degradation.</title>
        <authorList>
            <person name="Qin Q.L."/>
            <person name="Zhang X.Y."/>
            <person name="Wang X.M."/>
            <person name="Liu G.M."/>
            <person name="Chen X.L."/>
            <person name="Xie B.B."/>
            <person name="Dang H.Y."/>
            <person name="Zhou B.C."/>
            <person name="Yu J."/>
            <person name="Zhang Y.Z."/>
        </authorList>
    </citation>
    <scope>NUCLEOTIDE SEQUENCE [LARGE SCALE GENOMIC DNA]</scope>
    <source>
        <strain evidence="2">DSM 18752 / CCTCC AB 206139 / SM-A87</strain>
    </source>
</reference>
<protein>
    <submittedName>
        <fullName evidence="1">Uncharacterized protein</fullName>
    </submittedName>
</protein>
<dbReference type="HOGENOM" id="CLU_3376878_0_0_10"/>
<dbReference type="AlphaFoldDB" id="D5BGK9"/>